<dbReference type="GO" id="GO:0017000">
    <property type="term" value="P:antibiotic biosynthetic process"/>
    <property type="evidence" value="ECO:0007669"/>
    <property type="project" value="UniProtKB-ARBA"/>
</dbReference>
<feature type="region of interest" description="Disordered" evidence="5">
    <location>
        <begin position="2349"/>
        <end position="2377"/>
    </location>
</feature>
<keyword evidence="3" id="KW-0596">Phosphopantetheine</keyword>
<dbReference type="GO" id="GO:0044550">
    <property type="term" value="P:secondary metabolite biosynthetic process"/>
    <property type="evidence" value="ECO:0007669"/>
    <property type="project" value="UniProtKB-ARBA"/>
</dbReference>
<feature type="compositionally biased region" description="Low complexity" evidence="5">
    <location>
        <begin position="2104"/>
        <end position="2123"/>
    </location>
</feature>
<dbReference type="Gene3D" id="3.40.50.980">
    <property type="match status" value="4"/>
</dbReference>
<dbReference type="PANTHER" id="PTHR45527">
    <property type="entry name" value="NONRIBOSOMAL PEPTIDE SYNTHETASE"/>
    <property type="match status" value="1"/>
</dbReference>
<evidence type="ECO:0000256" key="2">
    <source>
        <dbReference type="ARBA" id="ARBA00006432"/>
    </source>
</evidence>
<dbReference type="EMBL" id="SMKI01000014">
    <property type="protein sequence ID" value="TDC79579.1"/>
    <property type="molecule type" value="Genomic_DNA"/>
</dbReference>
<evidence type="ECO:0000256" key="5">
    <source>
        <dbReference type="SAM" id="MobiDB-lite"/>
    </source>
</evidence>
<reference evidence="7 8" key="1">
    <citation type="submission" date="2019-03" db="EMBL/GenBank/DDBJ databases">
        <title>Draft genome sequences of novel Actinobacteria.</title>
        <authorList>
            <person name="Sahin N."/>
            <person name="Ay H."/>
            <person name="Saygin H."/>
        </authorList>
    </citation>
    <scope>NUCLEOTIDE SEQUENCE [LARGE SCALE GENOMIC DNA]</scope>
    <source>
        <strain evidence="7 8">DSM 41900</strain>
    </source>
</reference>
<keyword evidence="8" id="KW-1185">Reference proteome</keyword>
<comment type="caution">
    <text evidence="7">The sequence shown here is derived from an EMBL/GenBank/DDBJ whole genome shotgun (WGS) entry which is preliminary data.</text>
</comment>
<dbReference type="InterPro" id="IPR045851">
    <property type="entry name" value="AMP-bd_C_sf"/>
</dbReference>
<dbReference type="GO" id="GO:0003824">
    <property type="term" value="F:catalytic activity"/>
    <property type="evidence" value="ECO:0007669"/>
    <property type="project" value="InterPro"/>
</dbReference>
<dbReference type="InterPro" id="IPR001242">
    <property type="entry name" value="Condensation_dom"/>
</dbReference>
<protein>
    <submittedName>
        <fullName evidence="7">Amino acid adenylation domain-containing protein</fullName>
    </submittedName>
</protein>
<dbReference type="Gene3D" id="3.30.559.10">
    <property type="entry name" value="Chloramphenicol acetyltransferase-like domain"/>
    <property type="match status" value="3"/>
</dbReference>
<evidence type="ECO:0000256" key="4">
    <source>
        <dbReference type="ARBA" id="ARBA00022553"/>
    </source>
</evidence>
<dbReference type="FunFam" id="1.10.1200.10:FF:000005">
    <property type="entry name" value="Nonribosomal peptide synthetase 1"/>
    <property type="match status" value="1"/>
</dbReference>
<dbReference type="PROSITE" id="PS00455">
    <property type="entry name" value="AMP_BINDING"/>
    <property type="match status" value="2"/>
</dbReference>
<dbReference type="GO" id="GO:0008610">
    <property type="term" value="P:lipid biosynthetic process"/>
    <property type="evidence" value="ECO:0007669"/>
    <property type="project" value="UniProtKB-ARBA"/>
</dbReference>
<dbReference type="InterPro" id="IPR010071">
    <property type="entry name" value="AA_adenyl_dom"/>
</dbReference>
<dbReference type="InterPro" id="IPR023213">
    <property type="entry name" value="CAT-like_dom_sf"/>
</dbReference>
<dbReference type="GO" id="GO:0005829">
    <property type="term" value="C:cytosol"/>
    <property type="evidence" value="ECO:0007669"/>
    <property type="project" value="TreeGrafter"/>
</dbReference>
<dbReference type="SUPFAM" id="SSF52777">
    <property type="entry name" value="CoA-dependent acyltransferases"/>
    <property type="match status" value="7"/>
</dbReference>
<evidence type="ECO:0000259" key="6">
    <source>
        <dbReference type="PROSITE" id="PS50075"/>
    </source>
</evidence>
<dbReference type="Proteomes" id="UP000295345">
    <property type="component" value="Unassembled WGS sequence"/>
</dbReference>
<dbReference type="InterPro" id="IPR036736">
    <property type="entry name" value="ACP-like_sf"/>
</dbReference>
<dbReference type="InterPro" id="IPR020845">
    <property type="entry name" value="AMP-binding_CS"/>
</dbReference>
<dbReference type="Pfam" id="PF00501">
    <property type="entry name" value="AMP-binding"/>
    <property type="match status" value="2"/>
</dbReference>
<dbReference type="InterPro" id="IPR000873">
    <property type="entry name" value="AMP-dep_synth/lig_dom"/>
</dbReference>
<evidence type="ECO:0000256" key="1">
    <source>
        <dbReference type="ARBA" id="ARBA00001957"/>
    </source>
</evidence>
<dbReference type="CDD" id="cd05930">
    <property type="entry name" value="A_NRPS"/>
    <property type="match status" value="1"/>
</dbReference>
<feature type="compositionally biased region" description="Basic and acidic residues" evidence="5">
    <location>
        <begin position="1567"/>
        <end position="1585"/>
    </location>
</feature>
<dbReference type="Pfam" id="PF13193">
    <property type="entry name" value="AMP-binding_C"/>
    <property type="match status" value="2"/>
</dbReference>
<name>A0A4R4TZD2_9ACTN</name>
<dbReference type="GO" id="GO:0031177">
    <property type="term" value="F:phosphopantetheine binding"/>
    <property type="evidence" value="ECO:0007669"/>
    <property type="project" value="InterPro"/>
</dbReference>
<feature type="region of interest" description="Disordered" evidence="5">
    <location>
        <begin position="2090"/>
        <end position="2132"/>
    </location>
</feature>
<dbReference type="SMART" id="SM00823">
    <property type="entry name" value="PKS_PP"/>
    <property type="match status" value="2"/>
</dbReference>
<gene>
    <name evidence="7" type="ORF">E1283_02520</name>
</gene>
<dbReference type="FunFam" id="2.30.38.10:FF:000001">
    <property type="entry name" value="Non-ribosomal peptide synthetase PvdI"/>
    <property type="match status" value="2"/>
</dbReference>
<dbReference type="FunFam" id="3.30.300.30:FF:000010">
    <property type="entry name" value="Enterobactin synthetase component F"/>
    <property type="match status" value="1"/>
</dbReference>
<dbReference type="Gene3D" id="3.30.300.30">
    <property type="match status" value="2"/>
</dbReference>
<comment type="similarity">
    <text evidence="2">Belongs to the ATP-dependent AMP-binding enzyme family.</text>
</comment>
<dbReference type="Pfam" id="PF00668">
    <property type="entry name" value="Condensation"/>
    <property type="match status" value="4"/>
</dbReference>
<proteinExistence type="inferred from homology"/>
<dbReference type="InterPro" id="IPR009081">
    <property type="entry name" value="PP-bd_ACP"/>
</dbReference>
<organism evidence="7 8">
    <name type="scientific">Streptomyces hainanensis</name>
    <dbReference type="NCBI Taxonomy" id="402648"/>
    <lineage>
        <taxon>Bacteria</taxon>
        <taxon>Bacillati</taxon>
        <taxon>Actinomycetota</taxon>
        <taxon>Actinomycetes</taxon>
        <taxon>Kitasatosporales</taxon>
        <taxon>Streptomycetaceae</taxon>
        <taxon>Streptomyces</taxon>
    </lineage>
</organism>
<dbReference type="InterPro" id="IPR025110">
    <property type="entry name" value="AMP-bd_C"/>
</dbReference>
<evidence type="ECO:0000313" key="8">
    <source>
        <dbReference type="Proteomes" id="UP000295345"/>
    </source>
</evidence>
<keyword evidence="4" id="KW-0597">Phosphoprotein</keyword>
<feature type="region of interest" description="Disordered" evidence="5">
    <location>
        <begin position="1567"/>
        <end position="1590"/>
    </location>
</feature>
<feature type="region of interest" description="Disordered" evidence="5">
    <location>
        <begin position="1712"/>
        <end position="1734"/>
    </location>
</feature>
<sequence>MSERDETDGTFRDEELRAFLLEEAASRPVASDGPVDGVTPLSHAQRNVWFFEQWKPGTPTYNVGSAFTVTGSLDAQVLERALEQVVRRHPALRTGFTTRDGRTAQVVLPEPVVPFRHRDLSGAAFDGTVAAEAMALAEEEVRRPFALDRGRPLRALLLRLAEDRHLLVLTVHHIVCDGLSMGLVLRDLGRSYEALLDGRDGVLPAAPGHHGFAAWEQRGGESREAAGGLEHWLRRLEGAPKVTQLPPSRPRPAEQTFAGETLLFEVPERLRDSVRKRSADLRTTPFTLMYSAFTALVARYTSQEDIVLGTPMAIRNAVETGFDLDEMVGPLINTVPLRTDLSGNPRYRELLEPVRDAVAAAHEHAGVPFERISDAVQRGRRELSHSPVFQVVFGVHEEPAEGYRLGEAVATAAPVERATAKFDMTWNVIAAGTTRIELEYNTDLYDRAAVEAMAADYLLLLDAFLTDPDARIGQVALVDPATRAPARRERPAPDSDQGLHQRVAEWAERTPDAVAVTDGDSQLTYAELNARADALAGRLRAAGVRPGELVGVALPRSADLVAALLGVLKAGAAYVPLDPDYPAERLDFLRTDAELSVVVSRGAVSDRLPADGWQVIDLDAAGAPVDGAADVAAVPHTADSLAYVIYTSGSTGRPKGVAVTHRNVIRLLSTVEPWFGFDSRDVWPLFHSYAFDVSVWEMWGALLHGGRLVIVDRAVSRSPRDLLQLLVRERVTVLNQTPSAFRLLETAEADFPGQLDLRLVVFAGEALDLASVARWFSRHGDAVPRLVNMYGITETTVHSTYHPLTGADTAGGASPIGVPLPDLAVYVLDRWGNVVPPGVVGEMYVAGGGVTRGYLRRPGLTAARFVACPFGEPGERMYRSGDLARYRPDGSLEFLGRNDDQVKIRGFRIETGEIEAVLAEHPAIRNAAVLPRRDDDAAGGRLVAYVTAGERVTSSDLRAYLGGRLPEYMVPQVFMVLETFPVTANGKVDRAALPAPDGSRPDLAQRYVAPGTAAETALCRAWAEVLGLDRVGTRDNFFDLGGDSIRSLQVIGRVRELGWEITLQDLFRHPVVGDIAARARQVDPVAADPRRKPFDQIGAADRALLPEDAEDAYPVSTLQAGMVYHMERDRENLPYHNVNSWHLRAVFDAECFARALRDVIGRHPMLRTSLDFGGYSEPFQVVHATATMPLEFEDLRGMPEAEQEEVIGNLFHRERKRPLDLSRPPLLRGFLHRRTDDTFQWTLTEHHAIFDGWSMFSFHAELLERYLRLLKDPETPHIAPPRSTYSEFIAAEREEVASGASRRYWTEQLKDFRPTRIPAWPVNGLALGGNHDTGSDGELVDGVRNWRFTSTPEATHRSLELIVPEHVVSGLHAVAAGLGVPVKSVLLAAHLKVVGLSTGQSDVVSGLCANGRPEDIDSTDVLGMYLNMPPLRVDLGSGTWADLVRRVHEAEVGMLPHRRYPLANIQWDTDGTEDQELFDTTFVYLHFHVLSQALNTGVEFLSGGVAPRADFRAEPTNYALGVGMVRDPVSARMLLRMDYYTAKISDAQAESIRDLYLSVMTAMTDADGRHESHSPVSDATRHRMSTEWNGPSRAYRTDRCVHELFEEQVRRSPDAVAVTDGGLELTYAELNGRANRLARCLRRRGAGPETVVAVHSQRDALLPVLLLGVLKAGAAYLPLDPRHPAARVEHILRDAGASLVLTRDATCASLPEGPWRPVNVDAPSSGIDTQPDHDLGRIGEPRNLMYVIYTSGSTGRPKGVLVPHSGVVNYLGWCEEEYASRGGGGAPLFSSIAYDMVVPNLYTPLLRGERLCVLDESLSVVDMAEQLSAWAPFSFIKMTPGQLELLQELLPPERLRELAATLVVGADAFPAHTLATWRAHDPSSAILNEYGPTEASVGNTTYTPGAHGPGAAPGGLVPIGRAIPNTTMYVLDGALVPVPVGVTGDLYIGGDCVVRGYAGMPGITASRFVPDPFGDRPGARMYRTGDLGRWLPDGQLEFQGRDDDQAKVNGYRVEFAEVESAMTAHPDVRQAVASVVEAGQSRRLVGYYVPAGPDDVGGLREWLGERLPVDLVPSVLVPIDRLPLNANGKVDRGALPHPRRARRAGPAGAPATRAPGTPVARPAPSTPQPPTNPIEELLVGLWKELLRVPHVARSDTFFGRGGNSLLATRLMFRLQRHLGIAVPLRTVLRPSPLSELAADLGRRVRGADTSGDQTVSRPPLRAGTAATTAPVLAPSQQGLWFLHQLEGFRSAYNVPFAVRLSGPLDATALGRAFHDVVARHDALRTLISDEDGRPVPRVLAADATTDRLEAVDVSAGDLAELLEGEERGEFDLERELPWRARLFRVRPPEGRAVDSPQAGSPQAGSPRAGSPQAGSASGTGTGCEYVLSLVFHHLAVDGWSMDALWGDLAAAYRARSAGRAPTWTPLPVTYADFAAWYSGLLGTPEKPTEFARRQLDYWWRALRDLPAEIALPLDHPRESASALTTDWLTVRWGPGTVAGLRALARESDASLLMVLQAAVATLLTRLGAGTDVPLGTPVAGRTDSQLTAVVGHFVNTVVLRVDTTGDPKPGELVTRLRETALAAYAHQDIPFDRLVMELRPPRAVNRNPLFQTMVSCTPADAGLPRLGESGAVLLPARQGSAKVDLAFEFREARDNPSGALECRIGYRSELFEHATARRLADLLDAVLGEYATHGAADRA</sequence>
<dbReference type="PANTHER" id="PTHR45527:SF14">
    <property type="entry name" value="PLIPASTATIN SYNTHASE SUBUNIT B"/>
    <property type="match status" value="1"/>
</dbReference>
<dbReference type="PROSITE" id="PS50075">
    <property type="entry name" value="CARRIER"/>
    <property type="match status" value="2"/>
</dbReference>
<dbReference type="NCBIfam" id="TIGR01733">
    <property type="entry name" value="AA-adenyl-dom"/>
    <property type="match status" value="2"/>
</dbReference>
<dbReference type="SUPFAM" id="SSF47336">
    <property type="entry name" value="ACP-like"/>
    <property type="match status" value="2"/>
</dbReference>
<dbReference type="Gene3D" id="1.10.1200.10">
    <property type="entry name" value="ACP-like"/>
    <property type="match status" value="2"/>
</dbReference>
<dbReference type="SUPFAM" id="SSF56801">
    <property type="entry name" value="Acetyl-CoA synthetase-like"/>
    <property type="match status" value="2"/>
</dbReference>
<dbReference type="GO" id="GO:0043041">
    <property type="term" value="P:amino acid activation for nonribosomal peptide biosynthetic process"/>
    <property type="evidence" value="ECO:0007669"/>
    <property type="project" value="TreeGrafter"/>
</dbReference>
<dbReference type="InterPro" id="IPR006162">
    <property type="entry name" value="Ppantetheine_attach_site"/>
</dbReference>
<comment type="cofactor">
    <cofactor evidence="1">
        <name>pantetheine 4'-phosphate</name>
        <dbReference type="ChEBI" id="CHEBI:47942"/>
    </cofactor>
</comment>
<evidence type="ECO:0000313" key="7">
    <source>
        <dbReference type="EMBL" id="TDC79579.1"/>
    </source>
</evidence>
<dbReference type="RefSeq" id="WP_132816091.1">
    <property type="nucleotide sequence ID" value="NZ_SMKI01000014.1"/>
</dbReference>
<feature type="region of interest" description="Disordered" evidence="5">
    <location>
        <begin position="2204"/>
        <end position="2223"/>
    </location>
</feature>
<dbReference type="Gene3D" id="3.30.559.30">
    <property type="entry name" value="Nonribosomal peptide synthetase, condensation domain"/>
    <property type="match status" value="3"/>
</dbReference>
<dbReference type="Gene3D" id="2.30.38.10">
    <property type="entry name" value="Luciferase, Domain 3"/>
    <property type="match status" value="2"/>
</dbReference>
<dbReference type="PROSITE" id="PS00012">
    <property type="entry name" value="PHOSPHOPANTETHEINE"/>
    <property type="match status" value="1"/>
</dbReference>
<feature type="domain" description="Carrier" evidence="6">
    <location>
        <begin position="2129"/>
        <end position="2204"/>
    </location>
</feature>
<dbReference type="CDD" id="cd19540">
    <property type="entry name" value="LCL_NRPS-like"/>
    <property type="match status" value="1"/>
</dbReference>
<evidence type="ECO:0000256" key="3">
    <source>
        <dbReference type="ARBA" id="ARBA00022450"/>
    </source>
</evidence>
<accession>A0A4R4TZD2</accession>
<dbReference type="CDD" id="cd19531">
    <property type="entry name" value="LCL_NRPS-like"/>
    <property type="match status" value="1"/>
</dbReference>
<dbReference type="FunFam" id="3.40.50.12780:FF:000012">
    <property type="entry name" value="Non-ribosomal peptide synthetase"/>
    <property type="match status" value="1"/>
</dbReference>
<dbReference type="OrthoDB" id="2472181at2"/>
<dbReference type="InterPro" id="IPR020806">
    <property type="entry name" value="PKS_PP-bd"/>
</dbReference>
<dbReference type="CDD" id="cd17643">
    <property type="entry name" value="A_NRPS_Cytc1-like"/>
    <property type="match status" value="1"/>
</dbReference>
<dbReference type="FunFam" id="3.40.50.980:FF:000001">
    <property type="entry name" value="Non-ribosomal peptide synthetase"/>
    <property type="match status" value="2"/>
</dbReference>
<dbReference type="FunFam" id="3.40.50.980:FF:000002">
    <property type="entry name" value="Enterobactin synthetase component F"/>
    <property type="match status" value="1"/>
</dbReference>
<feature type="domain" description="Carrier" evidence="6">
    <location>
        <begin position="1009"/>
        <end position="1083"/>
    </location>
</feature>
<dbReference type="Pfam" id="PF00550">
    <property type="entry name" value="PP-binding"/>
    <property type="match status" value="2"/>
</dbReference>